<dbReference type="KEGG" id="cpso:CPPEL_10495"/>
<dbReference type="EMBL" id="CP033898">
    <property type="protein sequence ID" value="AZA10196.1"/>
    <property type="molecule type" value="Genomic_DNA"/>
</dbReference>
<gene>
    <name evidence="2" type="ORF">CPPEL_10495</name>
</gene>
<protein>
    <submittedName>
        <fullName evidence="2">Putative monovalent cation/H+ antiporter subunit F</fullName>
    </submittedName>
</protein>
<evidence type="ECO:0000256" key="1">
    <source>
        <dbReference type="SAM" id="Phobius"/>
    </source>
</evidence>
<organism evidence="2 3">
    <name type="scientific">Corynebacterium pseudopelargi</name>
    <dbReference type="NCBI Taxonomy" id="2080757"/>
    <lineage>
        <taxon>Bacteria</taxon>
        <taxon>Bacillati</taxon>
        <taxon>Actinomycetota</taxon>
        <taxon>Actinomycetes</taxon>
        <taxon>Mycobacteriales</taxon>
        <taxon>Corynebacteriaceae</taxon>
        <taxon>Corynebacterium</taxon>
    </lineage>
</organism>
<evidence type="ECO:0000313" key="3">
    <source>
        <dbReference type="Proteomes" id="UP000271426"/>
    </source>
</evidence>
<reference evidence="2 3" key="1">
    <citation type="submission" date="2018-11" db="EMBL/GenBank/DDBJ databases">
        <authorList>
            <person name="Kleinhagauer T."/>
            <person name="Glaeser S.P."/>
            <person name="Spergser J."/>
            <person name="Ruckert C."/>
            <person name="Kaempfer P."/>
            <person name="Busse H.-J."/>
        </authorList>
    </citation>
    <scope>NUCLEOTIDE SEQUENCE [LARGE SCALE GENOMIC DNA]</scope>
    <source>
        <strain evidence="2 3">812CH</strain>
    </source>
</reference>
<proteinExistence type="predicted"/>
<dbReference type="Proteomes" id="UP000271426">
    <property type="component" value="Chromosome"/>
</dbReference>
<name>A0A3G6IX25_9CORY</name>
<keyword evidence="1" id="KW-1133">Transmembrane helix</keyword>
<feature type="transmembrane region" description="Helical" evidence="1">
    <location>
        <begin position="31"/>
        <end position="51"/>
    </location>
</feature>
<dbReference type="AlphaFoldDB" id="A0A3G6IX25"/>
<dbReference type="RefSeq" id="WP_123961042.1">
    <property type="nucleotide sequence ID" value="NZ_CP033898.1"/>
</dbReference>
<sequence>MFLTVIYIAMGVLGICALAALALILRSKDAFSRAVVSDLVFYTLIGLYVLWSMTHDTQIAYDVLLLVAIIGGVLPTMSAARIISKGRR</sequence>
<keyword evidence="1" id="KW-0472">Membrane</keyword>
<keyword evidence="3" id="KW-1185">Reference proteome</keyword>
<evidence type="ECO:0000313" key="2">
    <source>
        <dbReference type="EMBL" id="AZA10196.1"/>
    </source>
</evidence>
<dbReference type="OrthoDB" id="4427000at2"/>
<feature type="transmembrane region" description="Helical" evidence="1">
    <location>
        <begin position="63"/>
        <end position="83"/>
    </location>
</feature>
<feature type="transmembrane region" description="Helical" evidence="1">
    <location>
        <begin position="6"/>
        <end position="24"/>
    </location>
</feature>
<accession>A0A3G6IX25</accession>
<keyword evidence="1" id="KW-0812">Transmembrane</keyword>